<dbReference type="AlphaFoldDB" id="A0A420DSF6"/>
<dbReference type="Proteomes" id="UP000284407">
    <property type="component" value="Unassembled WGS sequence"/>
</dbReference>
<dbReference type="STRING" id="1443111.Z949_3878"/>
<reference evidence="2 3" key="1">
    <citation type="submission" date="2018-09" db="EMBL/GenBank/DDBJ databases">
        <title>Genomic Encyclopedia of Archaeal and Bacterial Type Strains, Phase II (KMG-II): from individual species to whole genera.</title>
        <authorList>
            <person name="Goeker M."/>
        </authorList>
    </citation>
    <scope>NUCLEOTIDE SEQUENCE [LARGE SCALE GENOMIC DNA]</scope>
    <source>
        <strain evidence="2 3">DSM 11458</strain>
    </source>
</reference>
<evidence type="ECO:0000313" key="3">
    <source>
        <dbReference type="Proteomes" id="UP000284407"/>
    </source>
</evidence>
<keyword evidence="3" id="KW-1185">Reference proteome</keyword>
<proteinExistence type="predicted"/>
<dbReference type="EMBL" id="RAQK01000001">
    <property type="protein sequence ID" value="RKE97254.1"/>
    <property type="molecule type" value="Genomic_DNA"/>
</dbReference>
<comment type="caution">
    <text evidence="2">The sequence shown here is derived from an EMBL/GenBank/DDBJ whole genome shotgun (WGS) entry which is preliminary data.</text>
</comment>
<evidence type="ECO:0000313" key="2">
    <source>
        <dbReference type="EMBL" id="RKE97254.1"/>
    </source>
</evidence>
<evidence type="ECO:0000256" key="1">
    <source>
        <dbReference type="SAM" id="MobiDB-lite"/>
    </source>
</evidence>
<name>A0A420DSF6_9RHOB</name>
<gene>
    <name evidence="2" type="ORF">C8N30_1849</name>
</gene>
<feature type="region of interest" description="Disordered" evidence="1">
    <location>
        <begin position="234"/>
        <end position="263"/>
    </location>
</feature>
<sequence>MCCEPSGFNHTLTISIADLGMELESVTLKLPRDLLSGAQRVATARDVTIGHMVRQLLKREVDRQLSRTGPTQTDQRLLAALQALLARDMAEAGGWDDLAERLRPHGYEMRPSGAGCVLYKSSCDTRICKGSELGFPYAALVERFGGPMPSHAAFKTALGVMPAGRIDPTRRAMIATHIESARSWPDLINRLACSGLELRAVGQALAVHVVSTGRHLCNSGAVGAEYEQLIERFGKPLPSRPSGDHQHPDVPPLGGSAEVIAPS</sequence>
<protein>
    <submittedName>
        <fullName evidence="2">Uncharacterized protein</fullName>
    </submittedName>
</protein>
<accession>A0A420DSF6</accession>
<organism evidence="2 3">
    <name type="scientific">Sulfitobacter guttiformis</name>
    <dbReference type="NCBI Taxonomy" id="74349"/>
    <lineage>
        <taxon>Bacteria</taxon>
        <taxon>Pseudomonadati</taxon>
        <taxon>Pseudomonadota</taxon>
        <taxon>Alphaproteobacteria</taxon>
        <taxon>Rhodobacterales</taxon>
        <taxon>Roseobacteraceae</taxon>
        <taxon>Sulfitobacter</taxon>
    </lineage>
</organism>